<evidence type="ECO:0000313" key="7">
    <source>
        <dbReference type="EMBL" id="PVE50600.1"/>
    </source>
</evidence>
<dbReference type="GO" id="GO:0004407">
    <property type="term" value="F:histone deacetylase activity"/>
    <property type="evidence" value="ECO:0007669"/>
    <property type="project" value="TreeGrafter"/>
</dbReference>
<dbReference type="EMBL" id="QDFR01000010">
    <property type="protein sequence ID" value="PVE50600.1"/>
    <property type="molecule type" value="Genomic_DNA"/>
</dbReference>
<proteinExistence type="inferred from homology"/>
<dbReference type="Gene3D" id="3.40.800.20">
    <property type="entry name" value="Histone deacetylase domain"/>
    <property type="match status" value="1"/>
</dbReference>
<dbReference type="AlphaFoldDB" id="A0AA92C060"/>
<dbReference type="PRINTS" id="PR01270">
    <property type="entry name" value="HDASUPER"/>
</dbReference>
<evidence type="ECO:0000313" key="8">
    <source>
        <dbReference type="Proteomes" id="UP000244335"/>
    </source>
</evidence>
<dbReference type="Pfam" id="PF00850">
    <property type="entry name" value="Hist_deacetyl"/>
    <property type="match status" value="1"/>
</dbReference>
<dbReference type="SUPFAM" id="SSF52768">
    <property type="entry name" value="Arginase/deacetylase"/>
    <property type="match status" value="1"/>
</dbReference>
<reference evidence="7 8" key="1">
    <citation type="submission" date="2018-04" db="EMBL/GenBank/DDBJ databases">
        <authorList>
            <person name="Hagen T."/>
        </authorList>
    </citation>
    <scope>NUCLEOTIDE SEQUENCE [LARGE SCALE GENOMIC DNA]</scope>
    <source>
        <strain evidence="7 8">TPD7009</strain>
    </source>
</reference>
<evidence type="ECO:0000256" key="5">
    <source>
        <dbReference type="ARBA" id="ARBA00022833"/>
    </source>
</evidence>
<comment type="cofactor">
    <cofactor evidence="1">
        <name>Zn(2+)</name>
        <dbReference type="ChEBI" id="CHEBI:29105"/>
    </cofactor>
</comment>
<comment type="caution">
    <text evidence="7">The sequence shown here is derived from an EMBL/GenBank/DDBJ whole genome shotgun (WGS) entry which is preliminary data.</text>
</comment>
<evidence type="ECO:0000256" key="2">
    <source>
        <dbReference type="ARBA" id="ARBA00005947"/>
    </source>
</evidence>
<dbReference type="InterPro" id="IPR023696">
    <property type="entry name" value="Ureohydrolase_dom_sf"/>
</dbReference>
<dbReference type="PANTHER" id="PTHR10625">
    <property type="entry name" value="HISTONE DEACETYLASE HDAC1-RELATED"/>
    <property type="match status" value="1"/>
</dbReference>
<dbReference type="GO" id="GO:0046872">
    <property type="term" value="F:metal ion binding"/>
    <property type="evidence" value="ECO:0007669"/>
    <property type="project" value="UniProtKB-KW"/>
</dbReference>
<keyword evidence="5" id="KW-0862">Zinc</keyword>
<dbReference type="GO" id="GO:0040029">
    <property type="term" value="P:epigenetic regulation of gene expression"/>
    <property type="evidence" value="ECO:0007669"/>
    <property type="project" value="TreeGrafter"/>
</dbReference>
<protein>
    <submittedName>
        <fullName evidence="7">Histone deacetylase family protein</fullName>
    </submittedName>
</protein>
<sequence length="353" mass="38182">MKVVYTERHRDHIPGDVVENGLARPSRDVPERMDALLRAVHSLGHDVVGADDHGTSPLAAVHSKGYLEFLATVHRDWQRLGLDGRVVPAAFETRQDAYRNDWSPIAKSGFHLRDQITPIGEGTWAAAYWAAQTALTAASLIKEGEQEAYALCRPSGHHAGPDFGAGATYLNNAAIAARFLARDFGRVAVIDVDVHHGNGTQQVFWDDPDVFFASVHRGPETYYPHFCGYTDETGGPSAPNGILNVSLPAQAGDATFVHGFETCVSAVLEHKPRVLVVSLGFDALLTDPSKGLLVSESAFGTVGQLIGAFNMPVLLVQEGGYDLVNLQDVAERFLRGFCSARMPVCNPTQITPT</sequence>
<dbReference type="InterPro" id="IPR037138">
    <property type="entry name" value="His_deacetylse_dom_sf"/>
</dbReference>
<gene>
    <name evidence="7" type="ORF">DC430_20645</name>
</gene>
<evidence type="ECO:0000259" key="6">
    <source>
        <dbReference type="Pfam" id="PF00850"/>
    </source>
</evidence>
<evidence type="ECO:0000256" key="4">
    <source>
        <dbReference type="ARBA" id="ARBA00022801"/>
    </source>
</evidence>
<dbReference type="RefSeq" id="WP_116494683.1">
    <property type="nucleotide sequence ID" value="NZ_QDFR01000010.1"/>
</dbReference>
<feature type="domain" description="Histone deacetylase" evidence="6">
    <location>
        <begin position="30"/>
        <end position="335"/>
    </location>
</feature>
<evidence type="ECO:0000256" key="3">
    <source>
        <dbReference type="ARBA" id="ARBA00022723"/>
    </source>
</evidence>
<keyword evidence="4" id="KW-0378">Hydrolase</keyword>
<dbReference type="PANTHER" id="PTHR10625:SF17">
    <property type="entry name" value="HISTONE DEACETYLASE 8"/>
    <property type="match status" value="1"/>
</dbReference>
<dbReference type="InterPro" id="IPR000286">
    <property type="entry name" value="HDACs"/>
</dbReference>
<organism evidence="7 8">
    <name type="scientific">Rhizobium rhizogenes</name>
    <name type="common">Agrobacterium rhizogenes</name>
    <dbReference type="NCBI Taxonomy" id="359"/>
    <lineage>
        <taxon>Bacteria</taxon>
        <taxon>Pseudomonadati</taxon>
        <taxon>Pseudomonadota</taxon>
        <taxon>Alphaproteobacteria</taxon>
        <taxon>Hyphomicrobiales</taxon>
        <taxon>Rhizobiaceae</taxon>
        <taxon>Rhizobium/Agrobacterium group</taxon>
        <taxon>Rhizobium</taxon>
    </lineage>
</organism>
<dbReference type="Proteomes" id="UP000244335">
    <property type="component" value="Unassembled WGS sequence"/>
</dbReference>
<dbReference type="InterPro" id="IPR023801">
    <property type="entry name" value="His_deacetylse_dom"/>
</dbReference>
<accession>A0AA92C060</accession>
<keyword evidence="3" id="KW-0479">Metal-binding</keyword>
<name>A0AA92C060_RHIRH</name>
<comment type="similarity">
    <text evidence="2">Belongs to the histone deacetylase family.</text>
</comment>
<dbReference type="GO" id="GO:0016787">
    <property type="term" value="F:hydrolase activity"/>
    <property type="evidence" value="ECO:0007669"/>
    <property type="project" value="UniProtKB-KW"/>
</dbReference>
<evidence type="ECO:0000256" key="1">
    <source>
        <dbReference type="ARBA" id="ARBA00001947"/>
    </source>
</evidence>
<dbReference type="CDD" id="cd10001">
    <property type="entry name" value="HDAC_classII_APAH"/>
    <property type="match status" value="1"/>
</dbReference>